<feature type="domain" description="Pyrroline-5-carboxylate reductase dimerisation" evidence="8">
    <location>
        <begin position="165"/>
        <end position="270"/>
    </location>
</feature>
<evidence type="ECO:0000256" key="2">
    <source>
        <dbReference type="ARBA" id="ARBA00022857"/>
    </source>
</evidence>
<evidence type="ECO:0000256" key="3">
    <source>
        <dbReference type="ARBA" id="ARBA00023002"/>
    </source>
</evidence>
<dbReference type="Proteomes" id="UP000094622">
    <property type="component" value="Unassembled WGS sequence"/>
</dbReference>
<comment type="catalytic activity">
    <reaction evidence="4">
        <text>L-proline + NAD(+) = (S)-1-pyrroline-5-carboxylate + NADH + 2 H(+)</text>
        <dbReference type="Rhea" id="RHEA:14105"/>
        <dbReference type="ChEBI" id="CHEBI:15378"/>
        <dbReference type="ChEBI" id="CHEBI:17388"/>
        <dbReference type="ChEBI" id="CHEBI:57540"/>
        <dbReference type="ChEBI" id="CHEBI:57945"/>
        <dbReference type="ChEBI" id="CHEBI:60039"/>
        <dbReference type="EC" id="1.5.1.2"/>
    </reaction>
</comment>
<dbReference type="InterPro" id="IPR008927">
    <property type="entry name" value="6-PGluconate_DH-like_C_sf"/>
</dbReference>
<reference evidence="9 10" key="1">
    <citation type="submission" date="2016-07" db="EMBL/GenBank/DDBJ databases">
        <title>Draft Genome Sequence of Methylobrevis pamukkalensis PK2.</title>
        <authorList>
            <person name="Vasilenko O.V."/>
            <person name="Doronina N.V."/>
            <person name="Shmareva M.N."/>
            <person name="Tarlachkov S.V."/>
            <person name="Mustakhimov I."/>
            <person name="Trotsenko Y.A."/>
        </authorList>
    </citation>
    <scope>NUCLEOTIDE SEQUENCE [LARGE SCALE GENOMIC DNA]</scope>
    <source>
        <strain evidence="9 10">PK2</strain>
    </source>
</reference>
<name>A0A1E3H5A9_9HYPH</name>
<dbReference type="InterPro" id="IPR000304">
    <property type="entry name" value="Pyrroline-COOH_reductase"/>
</dbReference>
<evidence type="ECO:0000256" key="4">
    <source>
        <dbReference type="HAMAP-Rule" id="MF_01925"/>
    </source>
</evidence>
<dbReference type="Gene3D" id="1.10.3730.10">
    <property type="entry name" value="ProC C-terminal domain-like"/>
    <property type="match status" value="1"/>
</dbReference>
<dbReference type="GO" id="GO:0004735">
    <property type="term" value="F:pyrroline-5-carboxylate reductase activity"/>
    <property type="evidence" value="ECO:0007669"/>
    <property type="project" value="UniProtKB-UniRule"/>
</dbReference>
<dbReference type="PANTHER" id="PTHR11645:SF0">
    <property type="entry name" value="PYRROLINE-5-CARBOXYLATE REDUCTASE 3"/>
    <property type="match status" value="1"/>
</dbReference>
<comment type="function">
    <text evidence="4">Catalyzes the reduction of 1-pyrroline-5-carboxylate (PCA) to L-proline.</text>
</comment>
<comment type="subcellular location">
    <subcellularLocation>
        <location evidence="4">Cytoplasm</location>
    </subcellularLocation>
</comment>
<keyword evidence="4" id="KW-0028">Amino-acid biosynthesis</keyword>
<dbReference type="RefSeq" id="WP_069306163.1">
    <property type="nucleotide sequence ID" value="NZ_MCRJ01000020.1"/>
</dbReference>
<dbReference type="GO" id="GO:0005737">
    <property type="term" value="C:cytoplasm"/>
    <property type="evidence" value="ECO:0007669"/>
    <property type="project" value="UniProtKB-SubCell"/>
</dbReference>
<dbReference type="HAMAP" id="MF_01925">
    <property type="entry name" value="P5C_reductase"/>
    <property type="match status" value="1"/>
</dbReference>
<dbReference type="Pfam" id="PF03807">
    <property type="entry name" value="F420_oxidored"/>
    <property type="match status" value="1"/>
</dbReference>
<dbReference type="InterPro" id="IPR029036">
    <property type="entry name" value="P5CR_dimer"/>
</dbReference>
<comment type="pathway">
    <text evidence="4">Amino-acid biosynthesis; L-proline biosynthesis; L-proline from L-glutamate 5-semialdehyde: step 1/1.</text>
</comment>
<comment type="caution">
    <text evidence="9">The sequence shown here is derived from an EMBL/GenBank/DDBJ whole genome shotgun (WGS) entry which is preliminary data.</text>
</comment>
<dbReference type="GO" id="GO:0055129">
    <property type="term" value="P:L-proline biosynthetic process"/>
    <property type="evidence" value="ECO:0007669"/>
    <property type="project" value="UniProtKB-UniRule"/>
</dbReference>
<dbReference type="FunFam" id="1.10.3730.10:FF:000001">
    <property type="entry name" value="Pyrroline-5-carboxylate reductase"/>
    <property type="match status" value="1"/>
</dbReference>
<organism evidence="9 10">
    <name type="scientific">Methylobrevis pamukkalensis</name>
    <dbReference type="NCBI Taxonomy" id="1439726"/>
    <lineage>
        <taxon>Bacteria</taxon>
        <taxon>Pseudomonadati</taxon>
        <taxon>Pseudomonadota</taxon>
        <taxon>Alphaproteobacteria</taxon>
        <taxon>Hyphomicrobiales</taxon>
        <taxon>Pleomorphomonadaceae</taxon>
        <taxon>Methylobrevis</taxon>
    </lineage>
</organism>
<proteinExistence type="inferred from homology"/>
<dbReference type="Gene3D" id="3.40.50.720">
    <property type="entry name" value="NAD(P)-binding Rossmann-like Domain"/>
    <property type="match status" value="1"/>
</dbReference>
<dbReference type="InterPro" id="IPR036291">
    <property type="entry name" value="NAD(P)-bd_dom_sf"/>
</dbReference>
<keyword evidence="4" id="KW-0641">Proline biosynthesis</keyword>
<sequence>MSLATAAPLVLVGAGKMGGAMLDGWLDQGLDPASVTIVDPTLSPLAETFTLRGVSHAARLEDIGLTPAVVVLAVKPQIMGSVLHAASRVLGPRTVTVSVAAGTTLATLSAGLGAGPVVRVMPNTPAQVGRGMSVCVGNAAVSEGDRALVTALMNAVGETAWIDDEALIDAVTGVSGSGPAYVFLLAEALAAAGRAAGLPADLAEKLARQTVVGSGELLRMSPLPAATLRENVTSPNGTTFAALQVLMAEDGLGPLMEKAVAAATRRSRELAGG</sequence>
<feature type="binding site" evidence="6">
    <location>
        <begin position="73"/>
        <end position="76"/>
    </location>
    <ligand>
        <name>NADP(+)</name>
        <dbReference type="ChEBI" id="CHEBI:58349"/>
    </ligand>
</feature>
<dbReference type="NCBIfam" id="TIGR00112">
    <property type="entry name" value="proC"/>
    <property type="match status" value="1"/>
</dbReference>
<dbReference type="SUPFAM" id="SSF48179">
    <property type="entry name" value="6-phosphogluconate dehydrogenase C-terminal domain-like"/>
    <property type="match status" value="1"/>
</dbReference>
<evidence type="ECO:0000256" key="1">
    <source>
        <dbReference type="ARBA" id="ARBA00005525"/>
    </source>
</evidence>
<dbReference type="EMBL" id="MCRJ01000020">
    <property type="protein sequence ID" value="ODN71490.1"/>
    <property type="molecule type" value="Genomic_DNA"/>
</dbReference>
<keyword evidence="10" id="KW-1185">Reference proteome</keyword>
<dbReference type="UniPathway" id="UPA00098">
    <property type="reaction ID" value="UER00361"/>
</dbReference>
<dbReference type="PIRSF" id="PIRSF000193">
    <property type="entry name" value="Pyrrol-5-carb_rd"/>
    <property type="match status" value="1"/>
</dbReference>
<keyword evidence="2 4" id="KW-0521">NADP</keyword>
<accession>A0A1E3H5A9</accession>
<evidence type="ECO:0000256" key="6">
    <source>
        <dbReference type="PIRSR" id="PIRSR000193-1"/>
    </source>
</evidence>
<keyword evidence="4" id="KW-0963">Cytoplasm</keyword>
<dbReference type="SUPFAM" id="SSF51735">
    <property type="entry name" value="NAD(P)-binding Rossmann-fold domains"/>
    <property type="match status" value="1"/>
</dbReference>
<dbReference type="PANTHER" id="PTHR11645">
    <property type="entry name" value="PYRROLINE-5-CARBOXYLATE REDUCTASE"/>
    <property type="match status" value="1"/>
</dbReference>
<comment type="similarity">
    <text evidence="1 4">Belongs to the pyrroline-5-carboxylate reductase family.</text>
</comment>
<dbReference type="InterPro" id="IPR028939">
    <property type="entry name" value="P5C_Rdtase_cat_N"/>
</dbReference>
<comment type="catalytic activity">
    <reaction evidence="4">
        <text>L-proline + NADP(+) = (S)-1-pyrroline-5-carboxylate + NADPH + 2 H(+)</text>
        <dbReference type="Rhea" id="RHEA:14109"/>
        <dbReference type="ChEBI" id="CHEBI:15378"/>
        <dbReference type="ChEBI" id="CHEBI:17388"/>
        <dbReference type="ChEBI" id="CHEBI:57783"/>
        <dbReference type="ChEBI" id="CHEBI:58349"/>
        <dbReference type="ChEBI" id="CHEBI:60039"/>
        <dbReference type="EC" id="1.5.1.2"/>
    </reaction>
</comment>
<feature type="domain" description="Pyrroline-5-carboxylate reductase catalytic N-terminal" evidence="7">
    <location>
        <begin position="11"/>
        <end position="102"/>
    </location>
</feature>
<evidence type="ECO:0000313" key="9">
    <source>
        <dbReference type="EMBL" id="ODN71490.1"/>
    </source>
</evidence>
<evidence type="ECO:0000256" key="5">
    <source>
        <dbReference type="NCBIfam" id="TIGR00112"/>
    </source>
</evidence>
<dbReference type="AlphaFoldDB" id="A0A1E3H5A9"/>
<evidence type="ECO:0000313" key="10">
    <source>
        <dbReference type="Proteomes" id="UP000094622"/>
    </source>
</evidence>
<dbReference type="PATRIC" id="fig|1439726.3.peg.1237"/>
<evidence type="ECO:0000259" key="7">
    <source>
        <dbReference type="Pfam" id="PF03807"/>
    </source>
</evidence>
<evidence type="ECO:0000259" key="8">
    <source>
        <dbReference type="Pfam" id="PF14748"/>
    </source>
</evidence>
<dbReference type="EC" id="1.5.1.2" evidence="4 5"/>
<gene>
    <name evidence="9" type="primary">proC_1</name>
    <name evidence="4" type="synonym">proC</name>
    <name evidence="9" type="ORF">A6302_01179</name>
</gene>
<dbReference type="Pfam" id="PF14748">
    <property type="entry name" value="P5CR_dimer"/>
    <property type="match status" value="1"/>
</dbReference>
<dbReference type="OrthoDB" id="9805754at2"/>
<protein>
    <recommendedName>
        <fullName evidence="4 5">Pyrroline-5-carboxylate reductase</fullName>
        <shortName evidence="4">P5C reductase</shortName>
        <shortName evidence="4">P5CR</shortName>
        <ecNumber evidence="4 5">1.5.1.2</ecNumber>
    </recommendedName>
    <alternativeName>
        <fullName evidence="4">PCA reductase</fullName>
    </alternativeName>
</protein>
<keyword evidence="3 4" id="KW-0560">Oxidoreductase</keyword>